<evidence type="ECO:0000313" key="3">
    <source>
        <dbReference type="Proteomes" id="UP000000844"/>
    </source>
</evidence>
<dbReference type="Pfam" id="PF19054">
    <property type="entry name" value="DUF5753"/>
    <property type="match status" value="1"/>
</dbReference>
<dbReference type="HOGENOM" id="CLU_055817_1_1_11"/>
<sequence length="273" mass="31426">MSDIPFPRRLLGDTFKQLRDKRDWTKNRAATELGVSRDKLNAIEESATRLSIMDIRGLCSTYGASQELEHELIALADSRQKDGWLETSRDGVPKFPFKLHSMEQRAKELLIYESEYMTGLFQTADYLRANQAQERLLLEQPEWGEKVLEERLARWERMKQKEIPPRVRVILNEPVLMREIGCPEVMEAQIAYLREVNQLPFVDISVLPLAAGPHPSMPGAYMVLAFDNTEPDVVFLESRDGGRYVSSPMVVALYRGDFFETDTLTKPLEEFVK</sequence>
<protein>
    <recommendedName>
        <fullName evidence="1">DUF5753 domain-containing protein</fullName>
    </recommendedName>
</protein>
<organism evidence="2 3">
    <name type="scientific">Stackebrandtia nassauensis (strain DSM 44728 / CIP 108903 / NRRL B-16338 / NBRC 102104 / LLR-40K-21)</name>
    <dbReference type="NCBI Taxonomy" id="446470"/>
    <lineage>
        <taxon>Bacteria</taxon>
        <taxon>Bacillati</taxon>
        <taxon>Actinomycetota</taxon>
        <taxon>Actinomycetes</taxon>
        <taxon>Glycomycetales</taxon>
        <taxon>Glycomycetaceae</taxon>
        <taxon>Stackebrandtia</taxon>
    </lineage>
</organism>
<dbReference type="OrthoDB" id="3458445at2"/>
<dbReference type="AlphaFoldDB" id="D3Q0P9"/>
<dbReference type="GO" id="GO:0003677">
    <property type="term" value="F:DNA binding"/>
    <property type="evidence" value="ECO:0007669"/>
    <property type="project" value="InterPro"/>
</dbReference>
<dbReference type="Proteomes" id="UP000000844">
    <property type="component" value="Chromosome"/>
</dbReference>
<accession>D3Q0P9</accession>
<dbReference type="Gene3D" id="1.10.260.40">
    <property type="entry name" value="lambda repressor-like DNA-binding domains"/>
    <property type="match status" value="1"/>
</dbReference>
<dbReference type="STRING" id="446470.Snas_2091"/>
<reference evidence="2 3" key="1">
    <citation type="journal article" date="2009" name="Stand. Genomic Sci.">
        <title>Complete genome sequence of Stackebrandtia nassauensis type strain (LLR-40K-21).</title>
        <authorList>
            <person name="Munk C."/>
            <person name="Lapidus A."/>
            <person name="Copeland A."/>
            <person name="Jando M."/>
            <person name="Mayilraj S."/>
            <person name="Glavina Del Rio T."/>
            <person name="Nolan M."/>
            <person name="Chen F."/>
            <person name="Lucas S."/>
            <person name="Tice H."/>
            <person name="Cheng J.F."/>
            <person name="Han C."/>
            <person name="Detter J.C."/>
            <person name="Bruce D."/>
            <person name="Goodwin L."/>
            <person name="Chain P."/>
            <person name="Pitluck S."/>
            <person name="Goker M."/>
            <person name="Ovchinikova G."/>
            <person name="Pati A."/>
            <person name="Ivanova N."/>
            <person name="Mavromatis K."/>
            <person name="Chen A."/>
            <person name="Palaniappan K."/>
            <person name="Land M."/>
            <person name="Hauser L."/>
            <person name="Chang Y.J."/>
            <person name="Jeffries C.D."/>
            <person name="Bristow J."/>
            <person name="Eisen J.A."/>
            <person name="Markowitz V."/>
            <person name="Hugenholtz P."/>
            <person name="Kyrpides N.C."/>
            <person name="Klenk H.P."/>
        </authorList>
    </citation>
    <scope>NUCLEOTIDE SEQUENCE [LARGE SCALE GENOMIC DNA]</scope>
    <source>
        <strain evidence="3">DSM 44728 / CIP 108903 / NRRL B-16338 / NBRC 102104 / LLR-40K-21</strain>
    </source>
</reference>
<feature type="domain" description="DUF5753" evidence="1">
    <location>
        <begin position="99"/>
        <end position="256"/>
    </location>
</feature>
<evidence type="ECO:0000313" key="2">
    <source>
        <dbReference type="EMBL" id="ADD41785.1"/>
    </source>
</evidence>
<dbReference type="eggNOG" id="COG3093">
    <property type="taxonomic scope" value="Bacteria"/>
</dbReference>
<dbReference type="SUPFAM" id="SSF47413">
    <property type="entry name" value="lambda repressor-like DNA-binding domains"/>
    <property type="match status" value="1"/>
</dbReference>
<dbReference type="InterPro" id="IPR043917">
    <property type="entry name" value="DUF5753"/>
</dbReference>
<evidence type="ECO:0000259" key="1">
    <source>
        <dbReference type="Pfam" id="PF19054"/>
    </source>
</evidence>
<dbReference type="InterPro" id="IPR010982">
    <property type="entry name" value="Lambda_DNA-bd_dom_sf"/>
</dbReference>
<dbReference type="Pfam" id="PF13560">
    <property type="entry name" value="HTH_31"/>
    <property type="match status" value="1"/>
</dbReference>
<dbReference type="EMBL" id="CP001778">
    <property type="protein sequence ID" value="ADD41785.1"/>
    <property type="molecule type" value="Genomic_DNA"/>
</dbReference>
<proteinExistence type="predicted"/>
<dbReference type="RefSeq" id="WP_013017356.1">
    <property type="nucleotide sequence ID" value="NC_013947.1"/>
</dbReference>
<keyword evidence="3" id="KW-1185">Reference proteome</keyword>
<dbReference type="CDD" id="cd00093">
    <property type="entry name" value="HTH_XRE"/>
    <property type="match status" value="1"/>
</dbReference>
<gene>
    <name evidence="2" type="ordered locus">Snas_2091</name>
</gene>
<dbReference type="KEGG" id="sna:Snas_2091"/>
<name>D3Q0P9_STANL</name>
<dbReference type="InterPro" id="IPR001387">
    <property type="entry name" value="Cro/C1-type_HTH"/>
</dbReference>